<evidence type="ECO:0000256" key="2">
    <source>
        <dbReference type="ARBA" id="ARBA00017228"/>
    </source>
</evidence>
<keyword evidence="9" id="KW-0004">4Fe-4S</keyword>
<dbReference type="AlphaFoldDB" id="A0A542XCP8"/>
<keyword evidence="12" id="KW-1185">Reference proteome</keyword>
<dbReference type="SFLD" id="SFLDG01065">
    <property type="entry name" value="anaerobic_coproporphyrinogen-I"/>
    <property type="match status" value="1"/>
</dbReference>
<dbReference type="GO" id="GO:0046872">
    <property type="term" value="F:metal ion binding"/>
    <property type="evidence" value="ECO:0007669"/>
    <property type="project" value="UniProtKB-UniRule"/>
</dbReference>
<keyword evidence="6 9" id="KW-0408">Iron</keyword>
<dbReference type="EMBL" id="VFOK01000001">
    <property type="protein sequence ID" value="TQL33574.1"/>
    <property type="molecule type" value="Genomic_DNA"/>
</dbReference>
<dbReference type="Proteomes" id="UP000318336">
    <property type="component" value="Unassembled WGS sequence"/>
</dbReference>
<dbReference type="PANTHER" id="PTHR13932:SF5">
    <property type="entry name" value="RADICAL S-ADENOSYL METHIONINE DOMAIN-CONTAINING PROTEIN 1, MITOCHONDRIAL"/>
    <property type="match status" value="1"/>
</dbReference>
<evidence type="ECO:0000313" key="11">
    <source>
        <dbReference type="EMBL" id="TQL33574.1"/>
    </source>
</evidence>
<keyword evidence="4 9" id="KW-0949">S-adenosyl-L-methionine</keyword>
<dbReference type="OrthoDB" id="9808022at2"/>
<proteinExistence type="inferred from homology"/>
<evidence type="ECO:0000256" key="7">
    <source>
        <dbReference type="ARBA" id="ARBA00023014"/>
    </source>
</evidence>
<dbReference type="GO" id="GO:0006779">
    <property type="term" value="P:porphyrin-containing compound biosynthetic process"/>
    <property type="evidence" value="ECO:0007669"/>
    <property type="project" value="InterPro"/>
</dbReference>
<evidence type="ECO:0000256" key="4">
    <source>
        <dbReference type="ARBA" id="ARBA00022691"/>
    </source>
</evidence>
<comment type="subcellular location">
    <subcellularLocation>
        <location evidence="9">Cytoplasm</location>
    </subcellularLocation>
</comment>
<dbReference type="Pfam" id="PF04055">
    <property type="entry name" value="Radical_SAM"/>
    <property type="match status" value="1"/>
</dbReference>
<organism evidence="11 12">
    <name type="scientific">Barrientosiimonas humi</name>
    <dbReference type="NCBI Taxonomy" id="999931"/>
    <lineage>
        <taxon>Bacteria</taxon>
        <taxon>Bacillati</taxon>
        <taxon>Actinomycetota</taxon>
        <taxon>Actinomycetes</taxon>
        <taxon>Micrococcales</taxon>
        <taxon>Dermacoccaceae</taxon>
        <taxon>Barrientosiimonas</taxon>
    </lineage>
</organism>
<accession>A0A542XCP8</accession>
<dbReference type="CDD" id="cd01335">
    <property type="entry name" value="Radical_SAM"/>
    <property type="match status" value="1"/>
</dbReference>
<dbReference type="InterPro" id="IPR058240">
    <property type="entry name" value="rSAM_sf"/>
</dbReference>
<keyword evidence="3 9" id="KW-0349">Heme</keyword>
<evidence type="ECO:0000256" key="6">
    <source>
        <dbReference type="ARBA" id="ARBA00023004"/>
    </source>
</evidence>
<feature type="domain" description="Radical SAM core" evidence="10">
    <location>
        <begin position="24"/>
        <end position="269"/>
    </location>
</feature>
<dbReference type="PANTHER" id="PTHR13932">
    <property type="entry name" value="COPROPORPHYRINIGEN III OXIDASE"/>
    <property type="match status" value="1"/>
</dbReference>
<comment type="similarity">
    <text evidence="1">Belongs to the anaerobic coproporphyrinogen-III oxidase family. HemW subfamily.</text>
</comment>
<keyword evidence="8 9" id="KW-0143">Chaperone</keyword>
<protein>
    <recommendedName>
        <fullName evidence="2 9">Heme chaperone HemW</fullName>
    </recommendedName>
</protein>
<dbReference type="SFLD" id="SFLDS00029">
    <property type="entry name" value="Radical_SAM"/>
    <property type="match status" value="1"/>
</dbReference>
<dbReference type="SUPFAM" id="SSF102114">
    <property type="entry name" value="Radical SAM enzymes"/>
    <property type="match status" value="1"/>
</dbReference>
<dbReference type="PROSITE" id="PS51918">
    <property type="entry name" value="RADICAL_SAM"/>
    <property type="match status" value="1"/>
</dbReference>
<comment type="function">
    <text evidence="9">Probably acts as a heme chaperone, transferring heme to an unknown acceptor. Binds one molecule of heme per monomer, possibly covalently. Binds 1 [4Fe-4S] cluster. The cluster is coordinated with 3 cysteines and an exchangeable S-adenosyl-L-methionine.</text>
</comment>
<dbReference type="RefSeq" id="WP_142005570.1">
    <property type="nucleotide sequence ID" value="NZ_CAJTBP010000001.1"/>
</dbReference>
<dbReference type="Gene3D" id="3.20.20.70">
    <property type="entry name" value="Aldolase class I"/>
    <property type="match status" value="1"/>
</dbReference>
<keyword evidence="7 9" id="KW-0411">Iron-sulfur</keyword>
<comment type="caution">
    <text evidence="11">The sequence shown here is derived from an EMBL/GenBank/DDBJ whole genome shotgun (WGS) entry which is preliminary data.</text>
</comment>
<keyword evidence="9" id="KW-0963">Cytoplasm</keyword>
<evidence type="ECO:0000256" key="3">
    <source>
        <dbReference type="ARBA" id="ARBA00022617"/>
    </source>
</evidence>
<dbReference type="InterPro" id="IPR034505">
    <property type="entry name" value="Coproporphyrinogen-III_oxidase"/>
</dbReference>
<dbReference type="InterPro" id="IPR013785">
    <property type="entry name" value="Aldolase_TIM"/>
</dbReference>
<evidence type="ECO:0000256" key="5">
    <source>
        <dbReference type="ARBA" id="ARBA00022723"/>
    </source>
</evidence>
<dbReference type="InterPro" id="IPR007197">
    <property type="entry name" value="rSAM"/>
</dbReference>
<dbReference type="SMART" id="SM00729">
    <property type="entry name" value="Elp3"/>
    <property type="match status" value="1"/>
</dbReference>
<sequence length="407" mass="44034">MPSALPDGDPAPRDGALPTYALAGLGERPFGIYLHVPFCSVRCGYCDFNTYTLPELGQQGASLDTYADAAMAEIDLAATVLGDDRPRVDTVFVGGGTPTMLRSGDLVRMLDRLRERFGLADDAEVTTEANPDSVTPESLRELADGGFTRVSLGMQSAVPHVLRTLDRTHDPANVARAVDGVRAAGMQVSVDLIYGTPGESLEDWRTSLEAAVALEPDHVSAYALVVEQGTRLAAQVRRGEVTMPDDDDEADKYELADELLTGTGLGWYEISNWSRDEATRCRHNEGYWRGGDWWGVGPGAHSHVGGVRWWNVKHPNAFAQRLSAGDSPAYAREELTAEQRHDEEVLLGIRLVEGLPRDAISPAGRSAVAGLIADGLLDGPAALRGRLVLTRRGRLLADTVVRRLLGW</sequence>
<dbReference type="InterPro" id="IPR006638">
    <property type="entry name" value="Elp3/MiaA/NifB-like_rSAM"/>
</dbReference>
<dbReference type="InterPro" id="IPR004559">
    <property type="entry name" value="HemW-like"/>
</dbReference>
<dbReference type="SFLD" id="SFLDF00562">
    <property type="entry name" value="HemN-like__clustered_with_heat"/>
    <property type="match status" value="1"/>
</dbReference>
<evidence type="ECO:0000259" key="10">
    <source>
        <dbReference type="PROSITE" id="PS51918"/>
    </source>
</evidence>
<reference evidence="11 12" key="1">
    <citation type="submission" date="2019-06" db="EMBL/GenBank/DDBJ databases">
        <title>Sequencing the genomes of 1000 actinobacteria strains.</title>
        <authorList>
            <person name="Klenk H.-P."/>
        </authorList>
    </citation>
    <scope>NUCLEOTIDE SEQUENCE [LARGE SCALE GENOMIC DNA]</scope>
    <source>
        <strain evidence="11 12">DSM 24617</strain>
    </source>
</reference>
<evidence type="ECO:0000256" key="9">
    <source>
        <dbReference type="RuleBase" id="RU364116"/>
    </source>
</evidence>
<dbReference type="GO" id="GO:0051539">
    <property type="term" value="F:4 iron, 4 sulfur cluster binding"/>
    <property type="evidence" value="ECO:0007669"/>
    <property type="project" value="UniProtKB-UniRule"/>
</dbReference>
<dbReference type="GO" id="GO:0004109">
    <property type="term" value="F:coproporphyrinogen oxidase activity"/>
    <property type="evidence" value="ECO:0007669"/>
    <property type="project" value="InterPro"/>
</dbReference>
<evidence type="ECO:0000256" key="1">
    <source>
        <dbReference type="ARBA" id="ARBA00006100"/>
    </source>
</evidence>
<dbReference type="NCBIfam" id="TIGR00539">
    <property type="entry name" value="hemN_rel"/>
    <property type="match status" value="1"/>
</dbReference>
<gene>
    <name evidence="11" type="ORF">FB554_1724</name>
</gene>
<evidence type="ECO:0000313" key="12">
    <source>
        <dbReference type="Proteomes" id="UP000318336"/>
    </source>
</evidence>
<name>A0A542XCP8_9MICO</name>
<dbReference type="GO" id="GO:0005737">
    <property type="term" value="C:cytoplasm"/>
    <property type="evidence" value="ECO:0007669"/>
    <property type="project" value="UniProtKB-SubCell"/>
</dbReference>
<keyword evidence="5 9" id="KW-0479">Metal-binding</keyword>
<evidence type="ECO:0000256" key="8">
    <source>
        <dbReference type="ARBA" id="ARBA00023186"/>
    </source>
</evidence>